<dbReference type="Proteomes" id="UP000711178">
    <property type="component" value="Unassembled WGS sequence"/>
</dbReference>
<name>A0ABS7FG20_9NEIS</name>
<evidence type="ECO:0000313" key="3">
    <source>
        <dbReference type="Proteomes" id="UP000711178"/>
    </source>
</evidence>
<evidence type="ECO:0000256" key="1">
    <source>
        <dbReference type="SAM" id="MobiDB-lite"/>
    </source>
</evidence>
<evidence type="ECO:0000313" key="2">
    <source>
        <dbReference type="EMBL" id="MBW8289002.1"/>
    </source>
</evidence>
<dbReference type="RefSeq" id="WP_146008307.1">
    <property type="nucleotide sequence ID" value="NZ_CP142381.1"/>
</dbReference>
<dbReference type="EMBL" id="JAHDTB010000014">
    <property type="protein sequence ID" value="MBW8289002.1"/>
    <property type="molecule type" value="Genomic_DNA"/>
</dbReference>
<feature type="compositionally biased region" description="Low complexity" evidence="1">
    <location>
        <begin position="208"/>
        <end position="220"/>
    </location>
</feature>
<protein>
    <recommendedName>
        <fullName evidence="4">Lipoprotein</fullName>
    </recommendedName>
</protein>
<evidence type="ECO:0008006" key="4">
    <source>
        <dbReference type="Google" id="ProtNLM"/>
    </source>
</evidence>
<keyword evidence="3" id="KW-1185">Reference proteome</keyword>
<gene>
    <name evidence="2" type="ORF">KIF53_15320</name>
</gene>
<organism evidence="2 3">
    <name type="scientific">Chromobacterium subtsugae</name>
    <dbReference type="NCBI Taxonomy" id="251747"/>
    <lineage>
        <taxon>Bacteria</taxon>
        <taxon>Pseudomonadati</taxon>
        <taxon>Pseudomonadota</taxon>
        <taxon>Betaproteobacteria</taxon>
        <taxon>Neisseriales</taxon>
        <taxon>Chromobacteriaceae</taxon>
        <taxon>Chromobacterium</taxon>
    </lineage>
</organism>
<feature type="region of interest" description="Disordered" evidence="1">
    <location>
        <begin position="190"/>
        <end position="220"/>
    </location>
</feature>
<sequence>MKVAKLAFLGVVLVVESGCVVFSPQWPWQDAQNYPCSKISTEPCTPEDAISTYIKATTFCRQVLNYYESGGELDDGSKLLVGSVGVLSGSVLSVVAKGTAAKGWSGMSGAANGIQATMDKTFSSIVSYKKMDAVNQSYAHDVSVIFNESGSDNPVSNNKIVFGSIMMAADCAMGSSKVDAALLQQIADFPISTPKPNKGVDPKKQTDASASAPASASASK</sequence>
<dbReference type="GeneID" id="89685783"/>
<comment type="caution">
    <text evidence="2">The sequence shown here is derived from an EMBL/GenBank/DDBJ whole genome shotgun (WGS) entry which is preliminary data.</text>
</comment>
<proteinExistence type="predicted"/>
<reference evidence="2 3" key="1">
    <citation type="submission" date="2021-05" db="EMBL/GenBank/DDBJ databases">
        <title>Draft Whole Genome Sequencing Of Biosensor Chromobacterium violaceum Strain CV026 Reveals A Regulatory RNA In Chromobacterium violaceum Phenotype Regulatory Network.</title>
        <authorList>
            <person name="Hong K.W."/>
            <person name="Chan K.G."/>
            <person name="Chang C.-Y."/>
        </authorList>
    </citation>
    <scope>NUCLEOTIDE SEQUENCE [LARGE SCALE GENOMIC DNA]</scope>
    <source>
        <strain evidence="2 3">ATCC 31532</strain>
    </source>
</reference>
<accession>A0ABS7FG20</accession>